<dbReference type="AlphaFoldDB" id="A0A4Z0NEH5"/>
<evidence type="ECO:0000313" key="2">
    <source>
        <dbReference type="Proteomes" id="UP000297535"/>
    </source>
</evidence>
<comment type="caution">
    <text evidence="1">The sequence shown here is derived from an EMBL/GenBank/DDBJ whole genome shotgun (WGS) entry which is preliminary data.</text>
</comment>
<gene>
    <name evidence="1" type="ORF">EU555_32015</name>
</gene>
<dbReference type="EMBL" id="SRLB01000043">
    <property type="protein sequence ID" value="TGD94580.1"/>
    <property type="molecule type" value="Genomic_DNA"/>
</dbReference>
<sequence length="303" mass="33077">MPGNAGPDGLGFAKTGFRELLASDVAAQDLRIGANFAGDRAAAVSRALAEARRTIATMPANYITFPNSDARVFTAAPATPARPGRELTLDGEVLRAFGTLTVPGHVWRTLQRLGVWVEPVLVGEWSRLMRAYGERMGRPVGSGEAEAALAWLDPIRDTQLARIVAQRLLDQGRQVTCVWTGAWIGSGPGTLDIDHCLPWSAWPCGDLWNLLPATPRVNQHLKRDRLPSAAALAGARTSIMAWWSDAWLSDPALQGRFEREAAAALPVPASASFEDIFAGLEWRRLRLRQDQQVQEWQGVRGDL</sequence>
<name>A0A4Z0NEH5_9HYPH</name>
<keyword evidence="2" id="KW-1185">Reference proteome</keyword>
<evidence type="ECO:0000313" key="1">
    <source>
        <dbReference type="EMBL" id="TGD94580.1"/>
    </source>
</evidence>
<proteinExistence type="predicted"/>
<reference evidence="1 2" key="1">
    <citation type="submission" date="2019-04" db="EMBL/GenBank/DDBJ databases">
        <authorList>
            <person name="Feng G."/>
            <person name="Zhu H."/>
        </authorList>
    </citation>
    <scope>NUCLEOTIDE SEQUENCE [LARGE SCALE GENOMIC DNA]</scope>
    <source>
        <strain evidence="1 2">6HR-1</strain>
    </source>
</reference>
<dbReference type="OrthoDB" id="7348755at2"/>
<organism evidence="1 2">
    <name type="scientific">Methylobacterium nonmethylotrophicum</name>
    <dbReference type="NCBI Taxonomy" id="1141884"/>
    <lineage>
        <taxon>Bacteria</taxon>
        <taxon>Pseudomonadati</taxon>
        <taxon>Pseudomonadota</taxon>
        <taxon>Alphaproteobacteria</taxon>
        <taxon>Hyphomicrobiales</taxon>
        <taxon>Methylobacteriaceae</taxon>
        <taxon>Methylobacterium</taxon>
    </lineage>
</organism>
<accession>A0A4Z0NEH5</accession>
<protein>
    <submittedName>
        <fullName evidence="1">Uncharacterized protein</fullName>
    </submittedName>
</protein>
<dbReference type="Proteomes" id="UP000297535">
    <property type="component" value="Unassembled WGS sequence"/>
</dbReference>